<evidence type="ECO:0000313" key="3">
    <source>
        <dbReference type="EMBL" id="RBP37727.1"/>
    </source>
</evidence>
<comment type="caution">
    <text evidence="3">The sequence shown here is derived from an EMBL/GenBank/DDBJ whole genome shotgun (WGS) entry which is preliminary data.</text>
</comment>
<protein>
    <submittedName>
        <fullName evidence="3">Uncharacterized protein DUF3298</fullName>
    </submittedName>
</protein>
<evidence type="ECO:0000259" key="2">
    <source>
        <dbReference type="Pfam" id="PF11738"/>
    </source>
</evidence>
<gene>
    <name evidence="3" type="ORF">DES53_113109</name>
</gene>
<name>A0A366H7L3_9BACT</name>
<accession>A0A366H7L3</accession>
<dbReference type="Proteomes" id="UP000253426">
    <property type="component" value="Unassembled WGS sequence"/>
</dbReference>
<organism evidence="3 4">
    <name type="scientific">Roseimicrobium gellanilyticum</name>
    <dbReference type="NCBI Taxonomy" id="748857"/>
    <lineage>
        <taxon>Bacteria</taxon>
        <taxon>Pseudomonadati</taxon>
        <taxon>Verrucomicrobiota</taxon>
        <taxon>Verrucomicrobiia</taxon>
        <taxon>Verrucomicrobiales</taxon>
        <taxon>Verrucomicrobiaceae</taxon>
        <taxon>Roseimicrobium</taxon>
    </lineage>
</organism>
<feature type="region of interest" description="Disordered" evidence="1">
    <location>
        <begin position="201"/>
        <end position="222"/>
    </location>
</feature>
<feature type="domain" description="DUF3298" evidence="2">
    <location>
        <begin position="298"/>
        <end position="378"/>
    </location>
</feature>
<dbReference type="RefSeq" id="WP_113961422.1">
    <property type="nucleotide sequence ID" value="NZ_QNRR01000013.1"/>
</dbReference>
<dbReference type="InterPro" id="IPR037126">
    <property type="entry name" value="PdaC/RsiV-like_sf"/>
</dbReference>
<evidence type="ECO:0000313" key="4">
    <source>
        <dbReference type="Proteomes" id="UP000253426"/>
    </source>
</evidence>
<dbReference type="EMBL" id="QNRR01000013">
    <property type="protein sequence ID" value="RBP37727.1"/>
    <property type="molecule type" value="Genomic_DNA"/>
</dbReference>
<evidence type="ECO:0000256" key="1">
    <source>
        <dbReference type="SAM" id="MobiDB-lite"/>
    </source>
</evidence>
<dbReference type="OrthoDB" id="594879at2"/>
<proteinExistence type="predicted"/>
<dbReference type="Gene3D" id="3.30.565.40">
    <property type="entry name" value="Fervidobacterium nodosum Rt17-B1 like"/>
    <property type="match status" value="1"/>
</dbReference>
<sequence>MRLALFLSLLLTTATIGVSQEGEPEERWPDAFSRQYKGTIGEKLAIQMQLECEPTRGLHGGEYVFRGQYWYESKGTLITLWGNDAGWHEIKLDEQIYAGAKKGYEQTGSFSGKLNDDGTISGTWSDGEGKKKLPFTLTPFAPQGSARIKVHALESSWQERTTKGLSSLEHTATVVEVSGVKGAEKINQTLRQSVVATFKEAEVEEDGSQEEASKKKKPEKPATLEDISKAMLAERDDDMIANQEKWSLNYISGVRLNANGVLCTEHITSDYMGGAHPNSVTEFHTFDTNTGAELTLAALFKPEFLKALPKLGVEKLHKAEGLAPAEEIGPDAGLSLGEVEYEEGKFTWFLSPGGFVVHFNPYEVSAYARGNVQYTIPWMELKPWLTEKSPLHKFIP</sequence>
<keyword evidence="4" id="KW-1185">Reference proteome</keyword>
<dbReference type="Pfam" id="PF11738">
    <property type="entry name" value="DUF3298"/>
    <property type="match status" value="1"/>
</dbReference>
<reference evidence="3 4" key="1">
    <citation type="submission" date="2018-06" db="EMBL/GenBank/DDBJ databases">
        <title>Genomic Encyclopedia of Type Strains, Phase IV (KMG-IV): sequencing the most valuable type-strain genomes for metagenomic binning, comparative biology and taxonomic classification.</title>
        <authorList>
            <person name="Goeker M."/>
        </authorList>
    </citation>
    <scope>NUCLEOTIDE SEQUENCE [LARGE SCALE GENOMIC DNA]</scope>
    <source>
        <strain evidence="3 4">DSM 25532</strain>
    </source>
</reference>
<dbReference type="AlphaFoldDB" id="A0A366H7L3"/>
<dbReference type="Gene3D" id="3.90.640.20">
    <property type="entry name" value="Heat-shock cognate protein, ATPase"/>
    <property type="match status" value="1"/>
</dbReference>
<dbReference type="InterPro" id="IPR021729">
    <property type="entry name" value="DUF3298"/>
</dbReference>